<keyword evidence="3" id="KW-1185">Reference proteome</keyword>
<evidence type="ECO:0000256" key="1">
    <source>
        <dbReference type="RuleBase" id="RU362001"/>
    </source>
</evidence>
<reference evidence="2" key="2">
    <citation type="submission" date="2023-01" db="EMBL/GenBank/DDBJ databases">
        <authorList>
            <person name="Sun Q."/>
            <person name="Evtushenko L."/>
        </authorList>
    </citation>
    <scope>NUCLEOTIDE SEQUENCE</scope>
    <source>
        <strain evidence="2">VKM Ac-1321</strain>
    </source>
</reference>
<comment type="caution">
    <text evidence="2">The sequence shown here is derived from an EMBL/GenBank/DDBJ whole genome shotgun (WGS) entry which is preliminary data.</text>
</comment>
<dbReference type="Proteomes" id="UP001143480">
    <property type="component" value="Unassembled WGS sequence"/>
</dbReference>
<proteinExistence type="inferred from homology"/>
<dbReference type="SUPFAM" id="SSF140453">
    <property type="entry name" value="EsxAB dimer-like"/>
    <property type="match status" value="1"/>
</dbReference>
<name>A0A9W6KF51_9ACTN</name>
<protein>
    <recommendedName>
        <fullName evidence="1">ESAT-6-like protein</fullName>
    </recommendedName>
</protein>
<dbReference type="Pfam" id="PF06013">
    <property type="entry name" value="WXG100"/>
    <property type="match status" value="1"/>
</dbReference>
<comment type="similarity">
    <text evidence="1">Belongs to the WXG100 family.</text>
</comment>
<dbReference type="Gene3D" id="1.10.287.1060">
    <property type="entry name" value="ESAT-6-like"/>
    <property type="match status" value="1"/>
</dbReference>
<dbReference type="NCBIfam" id="TIGR03930">
    <property type="entry name" value="WXG100_ESAT6"/>
    <property type="match status" value="1"/>
</dbReference>
<gene>
    <name evidence="2" type="ORF">GCM10017581_026730</name>
</gene>
<sequence length="105" mass="11004">MSGTSSVDFTTLYQAAKDVRGVREEVNGEIRAFDGTVAHMLSGWRGAAATAFQGLAGQWQQDIGRVLLALDGIADALEKSAGMHQQTDADQQAAVNSIIAGINPS</sequence>
<dbReference type="InterPro" id="IPR010310">
    <property type="entry name" value="T7SS_ESAT-6-like"/>
</dbReference>
<dbReference type="InterPro" id="IPR036689">
    <property type="entry name" value="ESAT-6-like_sf"/>
</dbReference>
<reference evidence="2" key="1">
    <citation type="journal article" date="2014" name="Int. J. Syst. Evol. Microbiol.">
        <title>Complete genome sequence of Corynebacterium casei LMG S-19264T (=DSM 44701T), isolated from a smear-ripened cheese.</title>
        <authorList>
            <consortium name="US DOE Joint Genome Institute (JGI-PGF)"/>
            <person name="Walter F."/>
            <person name="Albersmeier A."/>
            <person name="Kalinowski J."/>
            <person name="Ruckert C."/>
        </authorList>
    </citation>
    <scope>NUCLEOTIDE SEQUENCE</scope>
    <source>
        <strain evidence="2">VKM Ac-1321</strain>
    </source>
</reference>
<dbReference type="RefSeq" id="WP_223092826.1">
    <property type="nucleotide sequence ID" value="NZ_BAAAXA010000001.1"/>
</dbReference>
<organism evidence="2 3">
    <name type="scientific">Dactylosporangium matsuzakiense</name>
    <dbReference type="NCBI Taxonomy" id="53360"/>
    <lineage>
        <taxon>Bacteria</taxon>
        <taxon>Bacillati</taxon>
        <taxon>Actinomycetota</taxon>
        <taxon>Actinomycetes</taxon>
        <taxon>Micromonosporales</taxon>
        <taxon>Micromonosporaceae</taxon>
        <taxon>Dactylosporangium</taxon>
    </lineage>
</organism>
<accession>A0A9W6KF51</accession>
<evidence type="ECO:0000313" key="3">
    <source>
        <dbReference type="Proteomes" id="UP001143480"/>
    </source>
</evidence>
<dbReference type="AlphaFoldDB" id="A0A9W6KF51"/>
<evidence type="ECO:0000313" key="2">
    <source>
        <dbReference type="EMBL" id="GLL00932.1"/>
    </source>
</evidence>
<dbReference type="EMBL" id="BSFP01000012">
    <property type="protein sequence ID" value="GLL00932.1"/>
    <property type="molecule type" value="Genomic_DNA"/>
</dbReference>